<gene>
    <name evidence="1" type="ORF">BKA23_1026</name>
</gene>
<accession>A0A561E9E5</accession>
<dbReference type="Proteomes" id="UP000318297">
    <property type="component" value="Unassembled WGS sequence"/>
</dbReference>
<name>A0A561E9E5_9MICO</name>
<sequence>MALALSGCGSGAGTVKVSVAAYSSNPLCAKASAHWPVTVSSQTARKVSVSSPTVRAWGNPAIIARCGVGTPAPTAAGCLQTNGIDWVSSPLDDGTRFVTFGRSPAIEVLIPTKYAAWGLAAFAAAAGQIPQNAGHCS</sequence>
<dbReference type="OrthoDB" id="4331648at2"/>
<keyword evidence="2" id="KW-1185">Reference proteome</keyword>
<dbReference type="EMBL" id="VIVQ01000001">
    <property type="protein sequence ID" value="TWE12226.1"/>
    <property type="molecule type" value="Genomic_DNA"/>
</dbReference>
<organism evidence="1 2">
    <name type="scientific">Rudaeicoccus suwonensis</name>
    <dbReference type="NCBI Taxonomy" id="657409"/>
    <lineage>
        <taxon>Bacteria</taxon>
        <taxon>Bacillati</taxon>
        <taxon>Actinomycetota</taxon>
        <taxon>Actinomycetes</taxon>
        <taxon>Micrococcales</taxon>
        <taxon>Dermacoccaceae</taxon>
        <taxon>Rudaeicoccus</taxon>
    </lineage>
</organism>
<protein>
    <submittedName>
        <fullName evidence="1">Uncharacterized protein DUF3515</fullName>
    </submittedName>
</protein>
<reference evidence="1 2" key="1">
    <citation type="submission" date="2019-06" db="EMBL/GenBank/DDBJ databases">
        <title>Sequencing the genomes of 1000 actinobacteria strains.</title>
        <authorList>
            <person name="Klenk H.-P."/>
        </authorList>
    </citation>
    <scope>NUCLEOTIDE SEQUENCE [LARGE SCALE GENOMIC DNA]</scope>
    <source>
        <strain evidence="1 2">DSM 19560</strain>
    </source>
</reference>
<dbReference type="AlphaFoldDB" id="A0A561E9E5"/>
<evidence type="ECO:0000313" key="2">
    <source>
        <dbReference type="Proteomes" id="UP000318297"/>
    </source>
</evidence>
<dbReference type="InterPro" id="IPR021903">
    <property type="entry name" value="DUF3515"/>
</dbReference>
<evidence type="ECO:0000313" key="1">
    <source>
        <dbReference type="EMBL" id="TWE12226.1"/>
    </source>
</evidence>
<dbReference type="Pfam" id="PF12028">
    <property type="entry name" value="DUF3515"/>
    <property type="match status" value="1"/>
</dbReference>
<proteinExistence type="predicted"/>
<comment type="caution">
    <text evidence="1">The sequence shown here is derived from an EMBL/GenBank/DDBJ whole genome shotgun (WGS) entry which is preliminary data.</text>
</comment>